<evidence type="ECO:0000313" key="4">
    <source>
        <dbReference type="Proteomes" id="UP000031668"/>
    </source>
</evidence>
<keyword evidence="2" id="KW-0812">Transmembrane</keyword>
<organism evidence="3 4">
    <name type="scientific">Thelohanellus kitauei</name>
    <name type="common">Myxosporean</name>
    <dbReference type="NCBI Taxonomy" id="669202"/>
    <lineage>
        <taxon>Eukaryota</taxon>
        <taxon>Metazoa</taxon>
        <taxon>Cnidaria</taxon>
        <taxon>Myxozoa</taxon>
        <taxon>Myxosporea</taxon>
        <taxon>Bivalvulida</taxon>
        <taxon>Platysporina</taxon>
        <taxon>Myxobolidae</taxon>
        <taxon>Thelohanellus</taxon>
    </lineage>
</organism>
<reference evidence="3 4" key="1">
    <citation type="journal article" date="2014" name="Genome Biol. Evol.">
        <title>The genome of the myxosporean Thelohanellus kitauei shows adaptations to nutrient acquisition within its fish host.</title>
        <authorList>
            <person name="Yang Y."/>
            <person name="Xiong J."/>
            <person name="Zhou Z."/>
            <person name="Huo F."/>
            <person name="Miao W."/>
            <person name="Ran C."/>
            <person name="Liu Y."/>
            <person name="Zhang J."/>
            <person name="Feng J."/>
            <person name="Wang M."/>
            <person name="Wang M."/>
            <person name="Wang L."/>
            <person name="Yao B."/>
        </authorList>
    </citation>
    <scope>NUCLEOTIDE SEQUENCE [LARGE SCALE GENOMIC DNA]</scope>
    <source>
        <strain evidence="3">Wuqing</strain>
    </source>
</reference>
<name>A0A0C2MDY2_THEKT</name>
<evidence type="ECO:0000313" key="3">
    <source>
        <dbReference type="EMBL" id="KII62524.1"/>
    </source>
</evidence>
<evidence type="ECO:0000256" key="1">
    <source>
        <dbReference type="SAM" id="MobiDB-lite"/>
    </source>
</evidence>
<protein>
    <submittedName>
        <fullName evidence="3">Uncharacterized protein</fullName>
    </submittedName>
</protein>
<accession>A0A0C2MDY2</accession>
<keyword evidence="4" id="KW-1185">Reference proteome</keyword>
<evidence type="ECO:0000256" key="2">
    <source>
        <dbReference type="SAM" id="Phobius"/>
    </source>
</evidence>
<dbReference type="Proteomes" id="UP000031668">
    <property type="component" value="Unassembled WGS sequence"/>
</dbReference>
<feature type="transmembrane region" description="Helical" evidence="2">
    <location>
        <begin position="82"/>
        <end position="109"/>
    </location>
</feature>
<dbReference type="EMBL" id="JWZT01004952">
    <property type="protein sequence ID" value="KII62524.1"/>
    <property type="molecule type" value="Genomic_DNA"/>
</dbReference>
<sequence>MVRLVDSDCIGQDGIKYPIGELLRVRDISNCDLCYCGKDSCWKCDKYTSCKDLKCINSKSVVRDCCLELKCEVFDNKRAKELIIFGIVLCGVVCVIILLLLGLASYCCWRTRSHKREYHIELHDVILEGYMSNRIYAESIVLSENPLKEQKNPTTTGHQDNLHDLRM</sequence>
<feature type="region of interest" description="Disordered" evidence="1">
    <location>
        <begin position="148"/>
        <end position="167"/>
    </location>
</feature>
<gene>
    <name evidence="3" type="ORF">RF11_05640</name>
</gene>
<dbReference type="AlphaFoldDB" id="A0A0C2MDY2"/>
<keyword evidence="2" id="KW-0472">Membrane</keyword>
<proteinExistence type="predicted"/>
<keyword evidence="2" id="KW-1133">Transmembrane helix</keyword>
<comment type="caution">
    <text evidence="3">The sequence shown here is derived from an EMBL/GenBank/DDBJ whole genome shotgun (WGS) entry which is preliminary data.</text>
</comment>